<dbReference type="Gene3D" id="1.10.1790.10">
    <property type="entry name" value="PRD domain"/>
    <property type="match status" value="2"/>
</dbReference>
<dbReference type="NCBIfam" id="NF046042">
    <property type="entry name" value="LicT"/>
    <property type="match status" value="1"/>
</dbReference>
<dbReference type="SMART" id="SM01061">
    <property type="entry name" value="CAT_RBD"/>
    <property type="match status" value="1"/>
</dbReference>
<dbReference type="Pfam" id="PF03123">
    <property type="entry name" value="CAT_RBD"/>
    <property type="match status" value="1"/>
</dbReference>
<dbReference type="InterPro" id="IPR036650">
    <property type="entry name" value="CAT_RNA-bd_dom_sf"/>
</dbReference>
<organism evidence="3 4">
    <name type="scientific">Candidatus Flavonifractor merdigallinarum</name>
    <dbReference type="NCBI Taxonomy" id="2838589"/>
    <lineage>
        <taxon>Bacteria</taxon>
        <taxon>Bacillati</taxon>
        <taxon>Bacillota</taxon>
        <taxon>Clostridia</taxon>
        <taxon>Eubacteriales</taxon>
        <taxon>Oscillospiraceae</taxon>
        <taxon>Flavonifractor</taxon>
    </lineage>
</organism>
<dbReference type="SUPFAM" id="SSF50151">
    <property type="entry name" value="SacY-like RNA-binding domain"/>
    <property type="match status" value="1"/>
</dbReference>
<feature type="domain" description="PRD" evidence="2">
    <location>
        <begin position="191"/>
        <end position="296"/>
    </location>
</feature>
<dbReference type="PROSITE" id="PS51372">
    <property type="entry name" value="PRD_2"/>
    <property type="match status" value="2"/>
</dbReference>
<evidence type="ECO:0000256" key="1">
    <source>
        <dbReference type="ARBA" id="ARBA00022737"/>
    </source>
</evidence>
<dbReference type="GO" id="GO:0006355">
    <property type="term" value="P:regulation of DNA-templated transcription"/>
    <property type="evidence" value="ECO:0007669"/>
    <property type="project" value="InterPro"/>
</dbReference>
<keyword evidence="1" id="KW-0677">Repeat</keyword>
<evidence type="ECO:0000259" key="2">
    <source>
        <dbReference type="PROSITE" id="PS51372"/>
    </source>
</evidence>
<dbReference type="InterPro" id="IPR011608">
    <property type="entry name" value="PRD"/>
</dbReference>
<dbReference type="SUPFAM" id="SSF63520">
    <property type="entry name" value="PTS-regulatory domain, PRD"/>
    <property type="match status" value="2"/>
</dbReference>
<dbReference type="EMBL" id="DXDX01000218">
    <property type="protein sequence ID" value="HIY22623.1"/>
    <property type="molecule type" value="Genomic_DNA"/>
</dbReference>
<reference evidence="3" key="2">
    <citation type="submission" date="2021-04" db="EMBL/GenBank/DDBJ databases">
        <authorList>
            <person name="Gilroy R."/>
        </authorList>
    </citation>
    <scope>NUCLEOTIDE SEQUENCE</scope>
    <source>
        <strain evidence="3">ChiBcec16_6824</strain>
    </source>
</reference>
<dbReference type="PANTHER" id="PTHR30185">
    <property type="entry name" value="CRYPTIC BETA-GLUCOSIDE BGL OPERON ANTITERMINATOR"/>
    <property type="match status" value="1"/>
</dbReference>
<dbReference type="InterPro" id="IPR004341">
    <property type="entry name" value="CAT_RNA-bd_dom"/>
</dbReference>
<feature type="domain" description="PRD" evidence="2">
    <location>
        <begin position="85"/>
        <end position="190"/>
    </location>
</feature>
<dbReference type="PANTHER" id="PTHR30185:SF15">
    <property type="entry name" value="CRYPTIC BETA-GLUCOSIDE BGL OPERON ANTITERMINATOR"/>
    <property type="match status" value="1"/>
</dbReference>
<comment type="caution">
    <text evidence="3">The sequence shown here is derived from an EMBL/GenBank/DDBJ whole genome shotgun (WGS) entry which is preliminary data.</text>
</comment>
<proteinExistence type="predicted"/>
<dbReference type="Pfam" id="PF00874">
    <property type="entry name" value="PRD"/>
    <property type="match status" value="2"/>
</dbReference>
<evidence type="ECO:0000313" key="3">
    <source>
        <dbReference type="EMBL" id="HIY22623.1"/>
    </source>
</evidence>
<dbReference type="Proteomes" id="UP000823868">
    <property type="component" value="Unassembled WGS sequence"/>
</dbReference>
<dbReference type="Gene3D" id="2.30.24.10">
    <property type="entry name" value="CAT RNA-binding domain"/>
    <property type="match status" value="1"/>
</dbReference>
<protein>
    <submittedName>
        <fullName evidence="3">PRD domain-containing protein</fullName>
    </submittedName>
</protein>
<accession>A0A9D2C084</accession>
<dbReference type="AlphaFoldDB" id="A0A9D2C084"/>
<reference evidence="3" key="1">
    <citation type="journal article" date="2021" name="PeerJ">
        <title>Extensive microbial diversity within the chicken gut microbiome revealed by metagenomics and culture.</title>
        <authorList>
            <person name="Gilroy R."/>
            <person name="Ravi A."/>
            <person name="Getino M."/>
            <person name="Pursley I."/>
            <person name="Horton D.L."/>
            <person name="Alikhan N.F."/>
            <person name="Baker D."/>
            <person name="Gharbi K."/>
            <person name="Hall N."/>
            <person name="Watson M."/>
            <person name="Adriaenssens E.M."/>
            <person name="Foster-Nyarko E."/>
            <person name="Jarju S."/>
            <person name="Secka A."/>
            <person name="Antonio M."/>
            <person name="Oren A."/>
            <person name="Chaudhuri R.R."/>
            <person name="La Ragione R."/>
            <person name="Hildebrand F."/>
            <person name="Pallen M.J."/>
        </authorList>
    </citation>
    <scope>NUCLEOTIDE SEQUENCE</scope>
    <source>
        <strain evidence="3">ChiBcec16_6824</strain>
    </source>
</reference>
<gene>
    <name evidence="3" type="ORF">H9841_12075</name>
</gene>
<sequence>MVPAFFAPIFQRGKGGAPVGVYIIRRILNNNAFVSSDEQGKDIVVMGKGIAFQRTSGDRVPQQRAEQVFRLSEENAGRFQELAARIPMSYAVLSEKIIHQAEKRLKGKLNESIYITITDHIYSAAQRYREGLVIKNTMLWEIQRYYPDEYAAGLEAAKLIRETLNLPFAEDEAAFLALHFVNAELGVEIGQVYEVTELIQSVCDIVRRHFSIEFDPTSMAYYRFITHVKFFAQRLMLGSYYEEDDSELLDAIRAKHPDAYTCTQEISALIERTRGYRLGSEEELYLTVHIARVTKH</sequence>
<evidence type="ECO:0000313" key="4">
    <source>
        <dbReference type="Proteomes" id="UP000823868"/>
    </source>
</evidence>
<name>A0A9D2C084_9FIRM</name>
<dbReference type="GO" id="GO:0003723">
    <property type="term" value="F:RNA binding"/>
    <property type="evidence" value="ECO:0007669"/>
    <property type="project" value="InterPro"/>
</dbReference>
<dbReference type="InterPro" id="IPR050661">
    <property type="entry name" value="BglG_antiterminators"/>
</dbReference>
<dbReference type="InterPro" id="IPR036634">
    <property type="entry name" value="PRD_sf"/>
</dbReference>